<dbReference type="EMBL" id="CP007055">
    <property type="protein sequence ID" value="AHG00986.1"/>
    <property type="molecule type" value="Genomic_DNA"/>
</dbReference>
<dbReference type="KEGG" id="hlr:HALLA_12210"/>
<gene>
    <name evidence="1" type="ORF">HALLA_12210</name>
</gene>
<dbReference type="eggNOG" id="arCOG13354">
    <property type="taxonomic scope" value="Archaea"/>
</dbReference>
<accession>W0JQI1</accession>
<evidence type="ECO:0000313" key="1">
    <source>
        <dbReference type="EMBL" id="AHG00986.1"/>
    </source>
</evidence>
<dbReference type="AlphaFoldDB" id="W0JQI1"/>
<reference evidence="1 2" key="1">
    <citation type="submission" date="2014-01" db="EMBL/GenBank/DDBJ databases">
        <authorList>
            <consortium name="DOE Joint Genome Institute"/>
            <person name="Anderson I."/>
            <person name="Huntemann M."/>
            <person name="Han J."/>
            <person name="Chen A."/>
            <person name="Kyrpides N."/>
            <person name="Mavromatis K."/>
            <person name="Markowitz V."/>
            <person name="Palaniappan K."/>
            <person name="Ivanova N."/>
            <person name="Schaumberg A."/>
            <person name="Pati A."/>
            <person name="Liolios K."/>
            <person name="Nordberg H.P."/>
            <person name="Cantor M.N."/>
            <person name="Hua S.X."/>
            <person name="Woyke T."/>
        </authorList>
    </citation>
    <scope>NUCLEOTIDE SEQUENCE [LARGE SCALE GENOMIC DNA]</scope>
    <source>
        <strain evidence="1 2">XH-48</strain>
    </source>
</reference>
<organism evidence="1 2">
    <name type="scientific">Halostagnicola larsenii XH-48</name>
    <dbReference type="NCBI Taxonomy" id="797299"/>
    <lineage>
        <taxon>Archaea</taxon>
        <taxon>Methanobacteriati</taxon>
        <taxon>Methanobacteriota</taxon>
        <taxon>Stenosarchaea group</taxon>
        <taxon>Halobacteria</taxon>
        <taxon>Halobacteriales</taxon>
        <taxon>Natrialbaceae</taxon>
        <taxon>Halostagnicola</taxon>
    </lineage>
</organism>
<proteinExistence type="predicted"/>
<dbReference type="Proteomes" id="UP000019024">
    <property type="component" value="Chromosome"/>
</dbReference>
<sequence length="46" mass="5185">MLEFAKDLKQSELWGPGARLAELVVRHADREDLDGYVAALLDEVDE</sequence>
<dbReference type="HOGENOM" id="CLU_3178464_0_0_2"/>
<protein>
    <submittedName>
        <fullName evidence="1">Uncharacterized protein</fullName>
    </submittedName>
</protein>
<name>W0JQI1_9EURY</name>
<evidence type="ECO:0000313" key="2">
    <source>
        <dbReference type="Proteomes" id="UP000019024"/>
    </source>
</evidence>
<keyword evidence="2" id="KW-1185">Reference proteome</keyword>